<keyword evidence="3" id="KW-1133">Transmembrane helix</keyword>
<feature type="transmembrane region" description="Helical" evidence="3">
    <location>
        <begin position="775"/>
        <end position="793"/>
    </location>
</feature>
<evidence type="ECO:0000256" key="2">
    <source>
        <dbReference type="SAM" id="MobiDB-lite"/>
    </source>
</evidence>
<keyword evidence="3" id="KW-0812">Transmembrane</keyword>
<dbReference type="RefSeq" id="XP_066923420.1">
    <property type="nucleotide sequence ID" value="XM_067067319.1"/>
</dbReference>
<dbReference type="PANTHER" id="PTHR10796">
    <property type="entry name" value="PATCHED-RELATED"/>
    <property type="match status" value="1"/>
</dbReference>
<feature type="transmembrane region" description="Helical" evidence="3">
    <location>
        <begin position="363"/>
        <end position="386"/>
    </location>
</feature>
<feature type="transmembrane region" description="Helical" evidence="3">
    <location>
        <begin position="850"/>
        <end position="874"/>
    </location>
</feature>
<feature type="domain" description="SSD" evidence="4">
    <location>
        <begin position="698"/>
        <end position="872"/>
    </location>
</feature>
<keyword evidence="3" id="KW-0472">Membrane</keyword>
<feature type="transmembrane region" description="Helical" evidence="3">
    <location>
        <begin position="407"/>
        <end position="426"/>
    </location>
</feature>
<accession>A0A7M5UQT2</accession>
<evidence type="ECO:0000313" key="5">
    <source>
        <dbReference type="EnsemblMetazoa" id="CLYHEMP003013.1"/>
    </source>
</evidence>
<dbReference type="OrthoDB" id="6510177at2759"/>
<evidence type="ECO:0000259" key="4">
    <source>
        <dbReference type="PROSITE" id="PS50156"/>
    </source>
</evidence>
<keyword evidence="6" id="KW-1185">Reference proteome</keyword>
<protein>
    <recommendedName>
        <fullName evidence="4">SSD domain-containing protein</fullName>
    </recommendedName>
</protein>
<feature type="transmembrane region" description="Helical" evidence="3">
    <location>
        <begin position="438"/>
        <end position="461"/>
    </location>
</feature>
<organism evidence="5 6">
    <name type="scientific">Clytia hemisphaerica</name>
    <dbReference type="NCBI Taxonomy" id="252671"/>
    <lineage>
        <taxon>Eukaryota</taxon>
        <taxon>Metazoa</taxon>
        <taxon>Cnidaria</taxon>
        <taxon>Hydrozoa</taxon>
        <taxon>Hydroidolina</taxon>
        <taxon>Leptothecata</taxon>
        <taxon>Obeliida</taxon>
        <taxon>Clytiidae</taxon>
        <taxon>Clytia</taxon>
    </lineage>
</organism>
<dbReference type="GeneID" id="136810721"/>
<dbReference type="InterPro" id="IPR000731">
    <property type="entry name" value="SSD"/>
</dbReference>
<dbReference type="InterPro" id="IPR051697">
    <property type="entry name" value="Patched_domain-protein"/>
</dbReference>
<comment type="similarity">
    <text evidence="1">Belongs to the patched family.</text>
</comment>
<name>A0A7M5UQT2_9CNID</name>
<dbReference type="Gene3D" id="1.20.1640.10">
    <property type="entry name" value="Multidrug efflux transporter AcrB transmembrane domain"/>
    <property type="match status" value="2"/>
</dbReference>
<proteinExistence type="inferred from homology"/>
<feature type="region of interest" description="Disordered" evidence="2">
    <location>
        <begin position="889"/>
        <end position="913"/>
    </location>
</feature>
<dbReference type="InterPro" id="IPR053958">
    <property type="entry name" value="HMGCR/SNAP/NPC1-like_SSD"/>
</dbReference>
<feature type="transmembrane region" description="Helical" evidence="3">
    <location>
        <begin position="507"/>
        <end position="530"/>
    </location>
</feature>
<dbReference type="PANTHER" id="PTHR10796:SF92">
    <property type="entry name" value="PATCHED-RELATED, ISOFORM A"/>
    <property type="match status" value="1"/>
</dbReference>
<feature type="transmembrane region" description="Helical" evidence="3">
    <location>
        <begin position="304"/>
        <end position="322"/>
    </location>
</feature>
<feature type="transmembrane region" description="Helical" evidence="3">
    <location>
        <begin position="63"/>
        <end position="83"/>
    </location>
</feature>
<evidence type="ECO:0000256" key="3">
    <source>
        <dbReference type="SAM" id="Phobius"/>
    </source>
</evidence>
<feature type="transmembrane region" description="Helical" evidence="3">
    <location>
        <begin position="334"/>
        <end position="357"/>
    </location>
</feature>
<reference evidence="5" key="1">
    <citation type="submission" date="2021-01" db="UniProtKB">
        <authorList>
            <consortium name="EnsemblMetazoa"/>
        </authorList>
    </citation>
    <scope>IDENTIFICATION</scope>
</reference>
<feature type="transmembrane region" description="Helical" evidence="3">
    <location>
        <begin position="750"/>
        <end position="769"/>
    </location>
</feature>
<feature type="domain" description="SSD" evidence="4">
    <location>
        <begin position="303"/>
        <end position="461"/>
    </location>
</feature>
<dbReference type="GO" id="GO:0016020">
    <property type="term" value="C:membrane"/>
    <property type="evidence" value="ECO:0007669"/>
    <property type="project" value="TreeGrafter"/>
</dbReference>
<sequence>MVYKKATITAVPDTKNTDVMSKDRSCIHRTWIGWIKICRKINDFIENMFEKHTRFITSHHSKVIIACFVFTALMAIGAVWFNALQRNEELFIPQGSQAFKDLDRAQAKGFEDMYYRNQDIIISGFDNMFDKPEAFKEALKLHKRINASNGYEDVCFKAKNEQGIEECLVVTSLQVFGYNESMIGDTPANIKTSLNQWLQNPNRLFSNGRPAFLNYPNIFGTYKSNDTDSSVISANAIRITYYTKYVNTWDSDYDTVIDWEKDYFIDICKSFGTSLDHAGSSLKVNYFAGRTTADAILESTVGDLPLFSVAFILMVAFCLLVFSRWKNLVTGHLTVAICGICVIMLGVGCGFGLAMWIRTDFVAFTGILLFLILGIGMDNMFIIVDAMESADPDIQGEERLVVAMKHIGGSITMTTSTDLVAFAVSAVSDFPAVKLFCIYAALSIVFAYLMLITLFLALLTWDVHRIERGGRDICPCRAPIEQGEDVNPWLKEKEDFTKIFMRKWGEILMTMPMKIIVCFVACGTLAAGIYGTTQITQKFEWKKTAPDGSYFRQYAAVRDDNFPAGYGVSIILPYSGDDFGEVEIQDKIISLNDIAKNLTRYQDPPNIINWMDQYRKWGIQASQNTTGDYFYQTLPMFLNAQKMFAPDIIFDSTTGKIKAARIVMFYVNDNDATNQATAMQDLRDELDKLTPLKNGEKDKSKEIYAATIMFIYAEQFAAVVDATILNLAICGATIVVITIPYLMHPGITGLVFLSFSSLLFELLGLMTAWDVSLDVIAMIIIIMAVGFSVDYTCHIAHAYMISRKDTPNKRAIDALTTMGTSVLNGGVSTFLGMLITAFSQAEGFRIFFKMVFGIVVLGLIHGLIFLPVLLTIFVRRDLREDMEEFIKKHDEEERSKSKRRMSHMSETQKRRQSMKYRQSTLKNIHVPTQNGDNPNDVKADLAYVPETGKENGVDWHTHKDTAENGVNNNAFNNKDELVVTYTVQNE</sequence>
<feature type="transmembrane region" description="Helical" evidence="3">
    <location>
        <begin position="724"/>
        <end position="743"/>
    </location>
</feature>
<dbReference type="AlphaFoldDB" id="A0A7M5UQT2"/>
<dbReference type="SUPFAM" id="SSF82866">
    <property type="entry name" value="Multidrug efflux transporter AcrB transmembrane domain"/>
    <property type="match status" value="2"/>
</dbReference>
<dbReference type="Proteomes" id="UP000594262">
    <property type="component" value="Unplaced"/>
</dbReference>
<feature type="transmembrane region" description="Helical" evidence="3">
    <location>
        <begin position="814"/>
        <end position="838"/>
    </location>
</feature>
<dbReference type="EnsemblMetazoa" id="CLYHEMT003013.1">
    <property type="protein sequence ID" value="CLYHEMP003013.1"/>
    <property type="gene ID" value="CLYHEMG003013"/>
</dbReference>
<dbReference type="PROSITE" id="PS50156">
    <property type="entry name" value="SSD"/>
    <property type="match status" value="2"/>
</dbReference>
<evidence type="ECO:0000256" key="1">
    <source>
        <dbReference type="ARBA" id="ARBA00005585"/>
    </source>
</evidence>
<evidence type="ECO:0000313" key="6">
    <source>
        <dbReference type="Proteomes" id="UP000594262"/>
    </source>
</evidence>
<dbReference type="Pfam" id="PF12349">
    <property type="entry name" value="Sterol-sensing"/>
    <property type="match status" value="1"/>
</dbReference>